<dbReference type="GeneID" id="110990691"/>
<dbReference type="Gene3D" id="2.60.40.10">
    <property type="entry name" value="Immunoglobulins"/>
    <property type="match status" value="1"/>
</dbReference>
<dbReference type="PRINTS" id="PR00014">
    <property type="entry name" value="FNTYPEIII"/>
</dbReference>
<dbReference type="PANTHER" id="PTHR26391:SF18">
    <property type="entry name" value="PROTEIN KINASE RECEPTOR TIE-1, PUTATIVE-RELATED"/>
    <property type="match status" value="1"/>
</dbReference>
<dbReference type="FunFam" id="2.60.40.10:FF:001891">
    <property type="entry name" value="Tyrosine protein kinase receptor tie-1, putative"/>
    <property type="match status" value="1"/>
</dbReference>
<dbReference type="SMART" id="SM00060">
    <property type="entry name" value="FN3"/>
    <property type="match status" value="2"/>
</dbReference>
<reference evidence="4" key="1">
    <citation type="submission" date="2025-08" db="UniProtKB">
        <authorList>
            <consortium name="RefSeq"/>
        </authorList>
    </citation>
    <scope>IDENTIFICATION</scope>
</reference>
<keyword evidence="3" id="KW-1185">Reference proteome</keyword>
<dbReference type="PANTHER" id="PTHR26391">
    <property type="entry name" value="INACTIVE TYROSINE-PROTEIN KINASE 7"/>
    <property type="match status" value="1"/>
</dbReference>
<keyword evidence="1" id="KW-0812">Transmembrane</keyword>
<dbReference type="CDD" id="cd00063">
    <property type="entry name" value="FN3"/>
    <property type="match status" value="1"/>
</dbReference>
<protein>
    <submittedName>
        <fullName evidence="4">Receptor-type tyrosine-protein phosphatase delta-like</fullName>
    </submittedName>
</protein>
<proteinExistence type="predicted"/>
<sequence length="274" mass="29620">MQECREGTFGANCKQTCHCASGGTCSKDTGECTNGCEPPHFGTNCQCSTETGVLGLDVTSGDPHQLFITFQPDACASDYELRHQCEDIASVHRVPQTFNYFLTGIESPSNYIVQVRPIYIGGVRGPEVSHLQPSIPKEPPTRVNLTLATPYSLSFSWSKPPCGSRGGIITGYTYKLTEISPESQVVIQSVTSEESVTIEGLTPLTEYSFQVAANTIAGAGPFSRVAMEATVDAGLSLAVVVGVPATIVILILLIIVTLAVYKRRRRRQNRSPWN</sequence>
<dbReference type="Proteomes" id="UP000694845">
    <property type="component" value="Unplaced"/>
</dbReference>
<evidence type="ECO:0000313" key="3">
    <source>
        <dbReference type="Proteomes" id="UP000694845"/>
    </source>
</evidence>
<dbReference type="AlphaFoldDB" id="A0A8B8A1D1"/>
<accession>A0A8B8A1D1</accession>
<organism evidence="3 4">
    <name type="scientific">Acanthaster planci</name>
    <name type="common">Crown-of-thorns starfish</name>
    <dbReference type="NCBI Taxonomy" id="133434"/>
    <lineage>
        <taxon>Eukaryota</taxon>
        <taxon>Metazoa</taxon>
        <taxon>Echinodermata</taxon>
        <taxon>Eleutherozoa</taxon>
        <taxon>Asterozoa</taxon>
        <taxon>Asteroidea</taxon>
        <taxon>Valvatacea</taxon>
        <taxon>Valvatida</taxon>
        <taxon>Acanthasteridae</taxon>
        <taxon>Acanthaster</taxon>
    </lineage>
</organism>
<dbReference type="KEGG" id="aplc:110990691"/>
<dbReference type="InterPro" id="IPR013783">
    <property type="entry name" value="Ig-like_fold"/>
</dbReference>
<gene>
    <name evidence="4" type="primary">LOC110990691</name>
</gene>
<keyword evidence="1" id="KW-1133">Transmembrane helix</keyword>
<dbReference type="InterPro" id="IPR036116">
    <property type="entry name" value="FN3_sf"/>
</dbReference>
<evidence type="ECO:0000313" key="4">
    <source>
        <dbReference type="RefSeq" id="XP_022111479.1"/>
    </source>
</evidence>
<dbReference type="PROSITE" id="PS50853">
    <property type="entry name" value="FN3"/>
    <property type="match status" value="1"/>
</dbReference>
<dbReference type="OrthoDB" id="10252017at2759"/>
<evidence type="ECO:0000259" key="2">
    <source>
        <dbReference type="PROSITE" id="PS50853"/>
    </source>
</evidence>
<dbReference type="Gene3D" id="2.170.300.10">
    <property type="entry name" value="Tie2 ligand-binding domain superfamily"/>
    <property type="match status" value="1"/>
</dbReference>
<name>A0A8B8A1D1_ACAPL</name>
<evidence type="ECO:0000256" key="1">
    <source>
        <dbReference type="SAM" id="Phobius"/>
    </source>
</evidence>
<dbReference type="SUPFAM" id="SSF49265">
    <property type="entry name" value="Fibronectin type III"/>
    <property type="match status" value="1"/>
</dbReference>
<dbReference type="InterPro" id="IPR003961">
    <property type="entry name" value="FN3_dom"/>
</dbReference>
<dbReference type="Pfam" id="PF00041">
    <property type="entry name" value="fn3"/>
    <property type="match status" value="1"/>
</dbReference>
<dbReference type="RefSeq" id="XP_022111479.1">
    <property type="nucleotide sequence ID" value="XM_022255787.1"/>
</dbReference>
<feature type="domain" description="Fibronectin type-III" evidence="2">
    <location>
        <begin position="139"/>
        <end position="234"/>
    </location>
</feature>
<feature type="transmembrane region" description="Helical" evidence="1">
    <location>
        <begin position="233"/>
        <end position="261"/>
    </location>
</feature>
<keyword evidence="1" id="KW-0472">Membrane</keyword>